<dbReference type="InterPro" id="IPR017455">
    <property type="entry name" value="Znf_FYVE-rel"/>
</dbReference>
<keyword evidence="1" id="KW-0479">Metal-binding</keyword>
<gene>
    <name evidence="7" type="ORF">H257_17025</name>
</gene>
<proteinExistence type="predicted"/>
<dbReference type="InterPro" id="IPR052727">
    <property type="entry name" value="Rab4/Rab5_effector"/>
</dbReference>
<dbReference type="EMBL" id="KI913209">
    <property type="protein sequence ID" value="ETV66595.1"/>
    <property type="molecule type" value="Genomic_DNA"/>
</dbReference>
<organism evidence="7">
    <name type="scientific">Aphanomyces astaci</name>
    <name type="common">Crayfish plague agent</name>
    <dbReference type="NCBI Taxonomy" id="112090"/>
    <lineage>
        <taxon>Eukaryota</taxon>
        <taxon>Sar</taxon>
        <taxon>Stramenopiles</taxon>
        <taxon>Oomycota</taxon>
        <taxon>Saprolegniomycetes</taxon>
        <taxon>Saprolegniales</taxon>
        <taxon>Verrucalvaceae</taxon>
        <taxon>Aphanomyces</taxon>
    </lineage>
</organism>
<dbReference type="Gene3D" id="3.30.40.10">
    <property type="entry name" value="Zinc/RING finger domain, C3HC4 (zinc finger)"/>
    <property type="match status" value="1"/>
</dbReference>
<evidence type="ECO:0000256" key="1">
    <source>
        <dbReference type="ARBA" id="ARBA00022723"/>
    </source>
</evidence>
<reference evidence="7" key="1">
    <citation type="submission" date="2013-12" db="EMBL/GenBank/DDBJ databases">
        <title>The Genome Sequence of Aphanomyces astaci APO3.</title>
        <authorList>
            <consortium name="The Broad Institute Genomics Platform"/>
            <person name="Russ C."/>
            <person name="Tyler B."/>
            <person name="van West P."/>
            <person name="Dieguez-Uribeondo J."/>
            <person name="Young S.K."/>
            <person name="Zeng Q."/>
            <person name="Gargeya S."/>
            <person name="Fitzgerald M."/>
            <person name="Abouelleil A."/>
            <person name="Alvarado L."/>
            <person name="Chapman S.B."/>
            <person name="Gainer-Dewar J."/>
            <person name="Goldberg J."/>
            <person name="Griggs A."/>
            <person name="Gujja S."/>
            <person name="Hansen M."/>
            <person name="Howarth C."/>
            <person name="Imamovic A."/>
            <person name="Ireland A."/>
            <person name="Larimer J."/>
            <person name="McCowan C."/>
            <person name="Murphy C."/>
            <person name="Pearson M."/>
            <person name="Poon T.W."/>
            <person name="Priest M."/>
            <person name="Roberts A."/>
            <person name="Saif S."/>
            <person name="Shea T."/>
            <person name="Sykes S."/>
            <person name="Wortman J."/>
            <person name="Nusbaum C."/>
            <person name="Birren B."/>
        </authorList>
    </citation>
    <scope>NUCLEOTIDE SEQUENCE [LARGE SCALE GENOMIC DNA]</scope>
    <source>
        <strain evidence="7">APO3</strain>
    </source>
</reference>
<dbReference type="OrthoDB" id="1295045at2759"/>
<keyword evidence="2 4" id="KW-0863">Zinc-finger</keyword>
<evidence type="ECO:0000256" key="2">
    <source>
        <dbReference type="ARBA" id="ARBA00022771"/>
    </source>
</evidence>
<dbReference type="SUPFAM" id="SSF55961">
    <property type="entry name" value="Bet v1-like"/>
    <property type="match status" value="1"/>
</dbReference>
<keyword evidence="3" id="KW-0862">Zinc</keyword>
<evidence type="ECO:0000313" key="7">
    <source>
        <dbReference type="EMBL" id="ETV66595.1"/>
    </source>
</evidence>
<evidence type="ECO:0000256" key="5">
    <source>
        <dbReference type="SAM" id="MobiDB-lite"/>
    </source>
</evidence>
<dbReference type="InterPro" id="IPR000306">
    <property type="entry name" value="Znf_FYVE"/>
</dbReference>
<evidence type="ECO:0000259" key="6">
    <source>
        <dbReference type="PROSITE" id="PS50178"/>
    </source>
</evidence>
<dbReference type="SUPFAM" id="SSF57903">
    <property type="entry name" value="FYVE/PHD zinc finger"/>
    <property type="match status" value="1"/>
</dbReference>
<evidence type="ECO:0000256" key="3">
    <source>
        <dbReference type="ARBA" id="ARBA00022833"/>
    </source>
</evidence>
<dbReference type="PANTHER" id="PTHR13510">
    <property type="entry name" value="FYVE-FINGER-CONTAINING RAB5 EFFECTOR PROTEIN RABENOSYN-5-RELATED"/>
    <property type="match status" value="1"/>
</dbReference>
<dbReference type="InterPro" id="IPR023393">
    <property type="entry name" value="START-like_dom_sf"/>
</dbReference>
<feature type="compositionally biased region" description="Polar residues" evidence="5">
    <location>
        <begin position="374"/>
        <end position="388"/>
    </location>
</feature>
<dbReference type="AlphaFoldDB" id="W4FGP4"/>
<dbReference type="InterPro" id="IPR013083">
    <property type="entry name" value="Znf_RING/FYVE/PHD"/>
</dbReference>
<feature type="region of interest" description="Disordered" evidence="5">
    <location>
        <begin position="374"/>
        <end position="396"/>
    </location>
</feature>
<dbReference type="CDD" id="cd00065">
    <property type="entry name" value="FYVE_like_SF"/>
    <property type="match status" value="1"/>
</dbReference>
<feature type="region of interest" description="Disordered" evidence="5">
    <location>
        <begin position="474"/>
        <end position="498"/>
    </location>
</feature>
<sequence>MASFPLPSTFFRCPPLSRTDEFLLQQFAEQASLDLVHYSQLEHGPVMWTLLEDDHDVQVFVGQDPTAPPRVINYISSTQVHATIDEVARLFHTETPHEYATYRRNFAKDIIDGALLYTLAQSSEANPRHFLGVRWMVVGSPVPAVIKHRDFCSIEGRYDFDLNGKRGWLRCFKSIELAACPDLEPTLGLVRGRYHRVGFVFVESDRPGVLQVTQLMQLYTGGHLPSWLQRFSAKRRARSIEHIEMFVRQNRMALMIFSDAILVDKTSRRRCFLCQHKFGPFRMKWSCQQCGEVVCKSCCRILTEHVGSSTSGRQEPTRVCTTCLFGSGPSYRQALFWPSSSTPQHASSSCADFEPSNPRLALFDREVDEFRQDQTPNNTLGRQQQQHPTRWPVERPFTTRQDPQNIITSKRLYDLQGTGDNMASYAMYGQGHPLYIQPANHWDYYHSYPSPLPRYNYDHDKRCSYDQSMYERPGSLGSLPMDGGCPQPPTLVSLPVKSDGGRRNDLILLRKPVPAPVAKA</sequence>
<dbReference type="GeneID" id="20819021"/>
<dbReference type="PROSITE" id="PS50178">
    <property type="entry name" value="ZF_FYVE"/>
    <property type="match status" value="1"/>
</dbReference>
<feature type="domain" description="FYVE-type" evidence="6">
    <location>
        <begin position="265"/>
        <end position="324"/>
    </location>
</feature>
<dbReference type="Gene3D" id="3.30.530.20">
    <property type="match status" value="1"/>
</dbReference>
<dbReference type="RefSeq" id="XP_009843966.1">
    <property type="nucleotide sequence ID" value="XM_009845664.1"/>
</dbReference>
<evidence type="ECO:0000256" key="4">
    <source>
        <dbReference type="PROSITE-ProRule" id="PRU00091"/>
    </source>
</evidence>
<dbReference type="GO" id="GO:0008270">
    <property type="term" value="F:zinc ion binding"/>
    <property type="evidence" value="ECO:0007669"/>
    <property type="project" value="UniProtKB-KW"/>
</dbReference>
<protein>
    <recommendedName>
        <fullName evidence="6">FYVE-type domain-containing protein</fullName>
    </recommendedName>
</protein>
<dbReference type="PANTHER" id="PTHR13510:SF44">
    <property type="entry name" value="RABENOSYN-5"/>
    <property type="match status" value="1"/>
</dbReference>
<dbReference type="InterPro" id="IPR011011">
    <property type="entry name" value="Znf_FYVE_PHD"/>
</dbReference>
<name>W4FGP4_APHAT</name>
<accession>W4FGP4</accession>
<dbReference type="VEuPathDB" id="FungiDB:H257_17025"/>
<dbReference type="Pfam" id="PF01363">
    <property type="entry name" value="FYVE"/>
    <property type="match status" value="1"/>
</dbReference>